<reference evidence="1 2" key="1">
    <citation type="journal article" date="2016" name="Genome Biol. Evol.">
        <title>Comparative Genomic Analyses of the Moraxella catarrhalis Serosensitive and Seroresistant Lineages Demonstrate Their Independent Evolution.</title>
        <authorList>
            <person name="Earl J.P."/>
            <person name="de Vries S.P."/>
            <person name="Ahmed A."/>
            <person name="Powell E."/>
            <person name="Schultz M.P."/>
            <person name="Hermans P.W."/>
            <person name="Hill D.J."/>
            <person name="Zhou Z."/>
            <person name="Constantinidou C.I."/>
            <person name="Hu F.Z."/>
            <person name="Bootsma H.J."/>
            <person name="Ehrlich G.D."/>
        </authorList>
    </citation>
    <scope>NUCLEOTIDE SEQUENCE [LARGE SCALE GENOMIC DNA]</scope>
    <source>
        <strain evidence="1 2">Z7542</strain>
    </source>
</reference>
<organism evidence="1 2">
    <name type="scientific">Moraxella catarrhalis</name>
    <name type="common">Branhamella catarrhalis</name>
    <dbReference type="NCBI Taxonomy" id="480"/>
    <lineage>
        <taxon>Bacteria</taxon>
        <taxon>Pseudomonadati</taxon>
        <taxon>Pseudomonadota</taxon>
        <taxon>Gammaproteobacteria</taxon>
        <taxon>Moraxellales</taxon>
        <taxon>Moraxellaceae</taxon>
        <taxon>Moraxella</taxon>
    </lineage>
</organism>
<evidence type="ECO:0000313" key="1">
    <source>
        <dbReference type="EMBL" id="OAU98343.1"/>
    </source>
</evidence>
<proteinExistence type="predicted"/>
<accession>A0A198UPA4</accession>
<name>A0A198UPA4_MORCA</name>
<dbReference type="AlphaFoldDB" id="A0A198UPA4"/>
<evidence type="ECO:0000313" key="2">
    <source>
        <dbReference type="Proteomes" id="UP000078228"/>
    </source>
</evidence>
<dbReference type="EMBL" id="LXHC01000002">
    <property type="protein sequence ID" value="OAU98343.1"/>
    <property type="molecule type" value="Genomic_DNA"/>
</dbReference>
<dbReference type="Proteomes" id="UP000078228">
    <property type="component" value="Unassembled WGS sequence"/>
</dbReference>
<keyword evidence="2" id="KW-1185">Reference proteome</keyword>
<dbReference type="PATRIC" id="fig|480.237.peg.1833"/>
<gene>
    <name evidence="1" type="ORF">AO384_0104</name>
</gene>
<comment type="caution">
    <text evidence="1">The sequence shown here is derived from an EMBL/GenBank/DDBJ whole genome shotgun (WGS) entry which is preliminary data.</text>
</comment>
<protein>
    <submittedName>
        <fullName evidence="1">Uncharacterized protein</fullName>
    </submittedName>
</protein>
<sequence>MSLCSLIISKQPIDDISKDRYHKHELIHADAKSEIYIYGCMGDNVLSQSQTVLMPYHQFLLKIHQISSPIFVIIDELAHQQSELDLAIKKIRLLNTQSKTTLPIDAPIDYGKIYFLN</sequence>